<name>A0AAN7W6T8_9PEZI</name>
<evidence type="ECO:0000313" key="2">
    <source>
        <dbReference type="Proteomes" id="UP001310594"/>
    </source>
</evidence>
<dbReference type="Proteomes" id="UP001310594">
    <property type="component" value="Unassembled WGS sequence"/>
</dbReference>
<dbReference type="EMBL" id="JAVRQU010000006">
    <property type="protein sequence ID" value="KAK5701721.1"/>
    <property type="molecule type" value="Genomic_DNA"/>
</dbReference>
<accession>A0AAN7W6T8</accession>
<dbReference type="AlphaFoldDB" id="A0AAN7W6T8"/>
<evidence type="ECO:0000313" key="1">
    <source>
        <dbReference type="EMBL" id="KAK5701721.1"/>
    </source>
</evidence>
<comment type="caution">
    <text evidence="1">The sequence shown here is derived from an EMBL/GenBank/DDBJ whole genome shotgun (WGS) entry which is preliminary data.</text>
</comment>
<gene>
    <name evidence="1" type="ORF">LTR97_004539</name>
</gene>
<organism evidence="1 2">
    <name type="scientific">Elasticomyces elasticus</name>
    <dbReference type="NCBI Taxonomy" id="574655"/>
    <lineage>
        <taxon>Eukaryota</taxon>
        <taxon>Fungi</taxon>
        <taxon>Dikarya</taxon>
        <taxon>Ascomycota</taxon>
        <taxon>Pezizomycotina</taxon>
        <taxon>Dothideomycetes</taxon>
        <taxon>Dothideomycetidae</taxon>
        <taxon>Mycosphaerellales</taxon>
        <taxon>Teratosphaeriaceae</taxon>
        <taxon>Elasticomyces</taxon>
    </lineage>
</organism>
<proteinExistence type="predicted"/>
<sequence>MQSTKTQGCFNKGLSCAYDVSHEGITRMEHLKEQLDATTQDLERGMSVLRGFLSGSDEEAAARLAQWRRDGSLDSVVGPHAQRAPRLQR</sequence>
<reference evidence="1" key="1">
    <citation type="submission" date="2023-08" db="EMBL/GenBank/DDBJ databases">
        <title>Black Yeasts Isolated from many extreme environments.</title>
        <authorList>
            <person name="Coleine C."/>
            <person name="Stajich J.E."/>
            <person name="Selbmann L."/>
        </authorList>
    </citation>
    <scope>NUCLEOTIDE SEQUENCE</scope>
    <source>
        <strain evidence="1">CCFEE 5810</strain>
    </source>
</reference>
<protein>
    <submittedName>
        <fullName evidence="1">Uncharacterized protein</fullName>
    </submittedName>
</protein>